<dbReference type="Pfam" id="PF13738">
    <property type="entry name" value="Pyr_redox_3"/>
    <property type="match status" value="1"/>
</dbReference>
<evidence type="ECO:0000313" key="3">
    <source>
        <dbReference type="Proteomes" id="UP000287352"/>
    </source>
</evidence>
<dbReference type="SUPFAM" id="SSF51905">
    <property type="entry name" value="FAD/NAD(P)-binding domain"/>
    <property type="match status" value="1"/>
</dbReference>
<protein>
    <submittedName>
        <fullName evidence="2">Flavoprotein</fullName>
    </submittedName>
</protein>
<dbReference type="GO" id="GO:0050660">
    <property type="term" value="F:flavin adenine dinucleotide binding"/>
    <property type="evidence" value="ECO:0007669"/>
    <property type="project" value="TreeGrafter"/>
</dbReference>
<evidence type="ECO:0000256" key="1">
    <source>
        <dbReference type="ARBA" id="ARBA00023002"/>
    </source>
</evidence>
<dbReference type="Gene3D" id="3.50.50.60">
    <property type="entry name" value="FAD/NAD(P)-binding domain"/>
    <property type="match status" value="1"/>
</dbReference>
<comment type="caution">
    <text evidence="2">The sequence shown here is derived from an EMBL/GenBank/DDBJ whole genome shotgun (WGS) entry which is preliminary data.</text>
</comment>
<accession>A0A402A023</accession>
<dbReference type="PANTHER" id="PTHR43539:SF78">
    <property type="entry name" value="FLAVIN-CONTAINING MONOOXYGENASE"/>
    <property type="match status" value="1"/>
</dbReference>
<reference evidence="3" key="1">
    <citation type="submission" date="2018-12" db="EMBL/GenBank/DDBJ databases">
        <title>Tengunoibacter tsumagoiensis gen. nov., sp. nov., Dictyobacter kobayashii sp. nov., D. alpinus sp. nov., and D. joshuensis sp. nov. and description of Dictyobacteraceae fam. nov. within the order Ktedonobacterales isolated from Tengu-no-mugimeshi.</title>
        <authorList>
            <person name="Wang C.M."/>
            <person name="Zheng Y."/>
            <person name="Sakai Y."/>
            <person name="Toyoda A."/>
            <person name="Minakuchi Y."/>
            <person name="Abe K."/>
            <person name="Yokota A."/>
            <person name="Yabe S."/>
        </authorList>
    </citation>
    <scope>NUCLEOTIDE SEQUENCE [LARGE SCALE GENOMIC DNA]</scope>
    <source>
        <strain evidence="3">Uno3</strain>
    </source>
</reference>
<dbReference type="InterPro" id="IPR036188">
    <property type="entry name" value="FAD/NAD-bd_sf"/>
</dbReference>
<dbReference type="OrthoDB" id="9773233at2"/>
<name>A0A402A023_9CHLR</name>
<dbReference type="AlphaFoldDB" id="A0A402A023"/>
<dbReference type="RefSeq" id="WP_126580064.1">
    <property type="nucleotide sequence ID" value="NZ_BIFR01000001.1"/>
</dbReference>
<dbReference type="PANTHER" id="PTHR43539">
    <property type="entry name" value="FLAVIN-BINDING MONOOXYGENASE-LIKE PROTEIN (AFU_ORTHOLOGUE AFUA_4G09220)"/>
    <property type="match status" value="1"/>
</dbReference>
<proteinExistence type="predicted"/>
<dbReference type="PRINTS" id="PR00368">
    <property type="entry name" value="FADPNR"/>
</dbReference>
<gene>
    <name evidence="2" type="ORF">KTT_23020</name>
</gene>
<evidence type="ECO:0000313" key="2">
    <source>
        <dbReference type="EMBL" id="GCE12443.1"/>
    </source>
</evidence>
<keyword evidence="1" id="KW-0560">Oxidoreductase</keyword>
<sequence length="459" mass="49339">MSHSMTSELSASLPVAIIGAGPVGLAAAAHLLRRGETPLLFETGETVGASVLRWGHVRLFSPWRYMLDTQAVSLLEETGWQAPDAEGYPTGRELVEGYLEPLSQVPALASHLHLKTRVLAVARLGYDKMKTPGREQAPFVLRVQHAHGEEEDVLAKAVIDASGTYELPNTLGAHGMPALGERALQHSIFYGIPDVLGKDRARYAGRRVLVVGSGHSAFNALLELETLAKEEPTTQVFWAIRRKEAGQLYGGGETDALAERGQLGARIRRLVESGQLGLVTNVQIQKLYKTEQGIALAGYEEELPPVDEIIATTGFRPDLSLVNELRLALDPAVESPAVLAPLIDPNVHSCGTVPPHGVDELTHPEANFYIVGMKSYGRAPTFLMLTGYEQVRSIVAALTGDWESARQVELELPETGVCSVDGGGSCCATPSTEFPLTVGVRQFSGKSLQVIAQGNCGDE</sequence>
<dbReference type="EMBL" id="BIFR01000001">
    <property type="protein sequence ID" value="GCE12443.1"/>
    <property type="molecule type" value="Genomic_DNA"/>
</dbReference>
<dbReference type="GO" id="GO:0004497">
    <property type="term" value="F:monooxygenase activity"/>
    <property type="evidence" value="ECO:0007669"/>
    <property type="project" value="TreeGrafter"/>
</dbReference>
<dbReference type="PRINTS" id="PR00411">
    <property type="entry name" value="PNDRDTASEI"/>
</dbReference>
<dbReference type="InterPro" id="IPR050982">
    <property type="entry name" value="Auxin_biosynth/cation_transpt"/>
</dbReference>
<dbReference type="Proteomes" id="UP000287352">
    <property type="component" value="Unassembled WGS sequence"/>
</dbReference>
<organism evidence="2 3">
    <name type="scientific">Tengunoibacter tsumagoiensis</name>
    <dbReference type="NCBI Taxonomy" id="2014871"/>
    <lineage>
        <taxon>Bacteria</taxon>
        <taxon>Bacillati</taxon>
        <taxon>Chloroflexota</taxon>
        <taxon>Ktedonobacteria</taxon>
        <taxon>Ktedonobacterales</taxon>
        <taxon>Dictyobacteraceae</taxon>
        <taxon>Tengunoibacter</taxon>
    </lineage>
</organism>
<keyword evidence="3" id="KW-1185">Reference proteome</keyword>